<comment type="caution">
    <text evidence="1">The sequence shown here is derived from an EMBL/GenBank/DDBJ whole genome shotgun (WGS) entry which is preliminary data.</text>
</comment>
<dbReference type="AlphaFoldDB" id="A0A4R8DRY8"/>
<name>A0A4R8DRY8_9BACT</name>
<reference evidence="1 2" key="1">
    <citation type="submission" date="2019-03" db="EMBL/GenBank/DDBJ databases">
        <title>Genomic Encyclopedia of Type Strains, Phase IV (KMG-IV): sequencing the most valuable type-strain genomes for metagenomic binning, comparative biology and taxonomic classification.</title>
        <authorList>
            <person name="Goeker M."/>
        </authorList>
    </citation>
    <scope>NUCLEOTIDE SEQUENCE [LARGE SCALE GENOMIC DNA]</scope>
    <source>
        <strain evidence="1 2">DSM 100059</strain>
    </source>
</reference>
<protein>
    <submittedName>
        <fullName evidence="1">Uncharacterized protein</fullName>
    </submittedName>
</protein>
<proteinExistence type="predicted"/>
<keyword evidence="2" id="KW-1185">Reference proteome</keyword>
<evidence type="ECO:0000313" key="2">
    <source>
        <dbReference type="Proteomes" id="UP000294498"/>
    </source>
</evidence>
<evidence type="ECO:0000313" key="1">
    <source>
        <dbReference type="EMBL" id="TDX00990.1"/>
    </source>
</evidence>
<sequence>MKQMKKINAEALSKIELKKIQGGYSNPGGKCFGVSPQNSHFCEGTCSGPSGYGVCILSCGGWSPGNGYC</sequence>
<gene>
    <name evidence="1" type="ORF">EDB95_2021</name>
</gene>
<dbReference type="Proteomes" id="UP000294498">
    <property type="component" value="Unassembled WGS sequence"/>
</dbReference>
<dbReference type="EMBL" id="SODV01000001">
    <property type="protein sequence ID" value="TDX00990.1"/>
    <property type="molecule type" value="Genomic_DNA"/>
</dbReference>
<organism evidence="1 2">
    <name type="scientific">Dinghuibacter silviterrae</name>
    <dbReference type="NCBI Taxonomy" id="1539049"/>
    <lineage>
        <taxon>Bacteria</taxon>
        <taxon>Pseudomonadati</taxon>
        <taxon>Bacteroidota</taxon>
        <taxon>Chitinophagia</taxon>
        <taxon>Chitinophagales</taxon>
        <taxon>Chitinophagaceae</taxon>
        <taxon>Dinghuibacter</taxon>
    </lineage>
</organism>
<accession>A0A4R8DRY8</accession>